<keyword evidence="7" id="KW-0275">Fatty acid biosynthesis</keyword>
<feature type="domain" description="Acyl-ACP thioesterase N-terminal hotdog" evidence="8">
    <location>
        <begin position="3"/>
        <end position="131"/>
    </location>
</feature>
<evidence type="ECO:0000256" key="6">
    <source>
        <dbReference type="ARBA" id="ARBA00023098"/>
    </source>
</evidence>
<reference evidence="10 11" key="1">
    <citation type="submission" date="2017-05" db="EMBL/GenBank/DDBJ databases">
        <title>Vagococcus spp. assemblies.</title>
        <authorList>
            <person name="Gulvik C.A."/>
        </authorList>
    </citation>
    <scope>NUCLEOTIDE SEQUENCE [LARGE SCALE GENOMIC DNA]</scope>
    <source>
        <strain evidence="10 11">NCFB 2777</strain>
    </source>
</reference>
<gene>
    <name evidence="10" type="ORF">CBF35_09970</name>
</gene>
<keyword evidence="2" id="KW-0444">Lipid biosynthesis</keyword>
<evidence type="ECO:0000259" key="9">
    <source>
        <dbReference type="Pfam" id="PF20791"/>
    </source>
</evidence>
<evidence type="ECO:0000256" key="5">
    <source>
        <dbReference type="ARBA" id="ARBA00022946"/>
    </source>
</evidence>
<keyword evidence="5" id="KW-0809">Transit peptide</keyword>
<feature type="domain" description="Acyl-ACP thioesterase-like C-terminal" evidence="9">
    <location>
        <begin position="150"/>
        <end position="243"/>
    </location>
</feature>
<dbReference type="GO" id="GO:0016297">
    <property type="term" value="F:fatty acyl-[ACP] hydrolase activity"/>
    <property type="evidence" value="ECO:0007669"/>
    <property type="project" value="InterPro"/>
</dbReference>
<dbReference type="InterPro" id="IPR002864">
    <property type="entry name" value="Acyl-ACP_thioesterase_NHD"/>
</dbReference>
<dbReference type="Pfam" id="PF01643">
    <property type="entry name" value="Acyl-ACP_TE"/>
    <property type="match status" value="1"/>
</dbReference>
<dbReference type="RefSeq" id="WP_126780681.1">
    <property type="nucleotide sequence ID" value="NZ_NGJU01000014.1"/>
</dbReference>
<evidence type="ECO:0000256" key="1">
    <source>
        <dbReference type="ARBA" id="ARBA00006500"/>
    </source>
</evidence>
<dbReference type="GO" id="GO:0000036">
    <property type="term" value="F:acyl carrier activity"/>
    <property type="evidence" value="ECO:0007669"/>
    <property type="project" value="TreeGrafter"/>
</dbReference>
<keyword evidence="6" id="KW-0443">Lipid metabolism</keyword>
<dbReference type="SUPFAM" id="SSF54637">
    <property type="entry name" value="Thioesterase/thiol ester dehydrase-isomerase"/>
    <property type="match status" value="2"/>
</dbReference>
<dbReference type="InterPro" id="IPR049427">
    <property type="entry name" value="Acyl-ACP_TE_C"/>
</dbReference>
<keyword evidence="11" id="KW-1185">Reference proteome</keyword>
<evidence type="ECO:0000256" key="3">
    <source>
        <dbReference type="ARBA" id="ARBA00022801"/>
    </source>
</evidence>
<dbReference type="PANTHER" id="PTHR31727:SF6">
    <property type="entry name" value="OLEOYL-ACYL CARRIER PROTEIN THIOESTERASE 1, CHLOROPLASTIC"/>
    <property type="match status" value="1"/>
</dbReference>
<sequence length="243" mass="27989">MAKKFTEKHEVMFYECDVTGKLTLPMVLNIVINTSESQSEALARGSHYINSLGLGWVITQHEMRVSRLPKAGETIAVTTAATTYNKYFCYRDFWIHDAEGKECVAITSTFVLMDLTTRKMVSVPFEVIEPYESEKITKLQRGTKMLPKTTGESRPYRVRFNDIDGNQHVNNARYLDWMVDCLDYDFLTSHQPTVVNIRFDKELNYSEMIDSQWGFVPEIAETISHHQIYSGETLCAEANISWQ</sequence>
<keyword evidence="4" id="KW-0276">Fatty acid metabolism</keyword>
<comment type="similarity">
    <text evidence="1">Belongs to the acyl-ACP thioesterase family.</text>
</comment>
<dbReference type="GeneID" id="98568698"/>
<dbReference type="Proteomes" id="UP000287239">
    <property type="component" value="Unassembled WGS sequence"/>
</dbReference>
<dbReference type="AlphaFoldDB" id="A0A429ZLM8"/>
<keyword evidence="3" id="KW-0378">Hydrolase</keyword>
<accession>A0A429ZLM8</accession>
<dbReference type="EMBL" id="NGJU01000014">
    <property type="protein sequence ID" value="RST94569.1"/>
    <property type="molecule type" value="Genomic_DNA"/>
</dbReference>
<dbReference type="Gene3D" id="3.10.129.10">
    <property type="entry name" value="Hotdog Thioesterase"/>
    <property type="match status" value="1"/>
</dbReference>
<evidence type="ECO:0000256" key="4">
    <source>
        <dbReference type="ARBA" id="ARBA00022832"/>
    </source>
</evidence>
<dbReference type="Pfam" id="PF20791">
    <property type="entry name" value="Acyl-ACP_TE_C"/>
    <property type="match status" value="1"/>
</dbReference>
<comment type="caution">
    <text evidence="10">The sequence shown here is derived from an EMBL/GenBank/DDBJ whole genome shotgun (WGS) entry which is preliminary data.</text>
</comment>
<dbReference type="CDD" id="cd00586">
    <property type="entry name" value="4HBT"/>
    <property type="match status" value="2"/>
</dbReference>
<evidence type="ECO:0000256" key="2">
    <source>
        <dbReference type="ARBA" id="ARBA00022516"/>
    </source>
</evidence>
<dbReference type="OrthoDB" id="9801517at2"/>
<proteinExistence type="inferred from homology"/>
<protein>
    <submittedName>
        <fullName evidence="10">Acyl-[acyl-carrier-protein] thioesterase</fullName>
    </submittedName>
</protein>
<evidence type="ECO:0000259" key="8">
    <source>
        <dbReference type="Pfam" id="PF01643"/>
    </source>
</evidence>
<evidence type="ECO:0000313" key="11">
    <source>
        <dbReference type="Proteomes" id="UP000287239"/>
    </source>
</evidence>
<organism evidence="10 11">
    <name type="scientific">Vagococcus salmoninarum</name>
    <dbReference type="NCBI Taxonomy" id="2739"/>
    <lineage>
        <taxon>Bacteria</taxon>
        <taxon>Bacillati</taxon>
        <taxon>Bacillota</taxon>
        <taxon>Bacilli</taxon>
        <taxon>Lactobacillales</taxon>
        <taxon>Enterococcaceae</taxon>
        <taxon>Vagococcus</taxon>
    </lineage>
</organism>
<evidence type="ECO:0000313" key="10">
    <source>
        <dbReference type="EMBL" id="RST94569.1"/>
    </source>
</evidence>
<dbReference type="InterPro" id="IPR029069">
    <property type="entry name" value="HotDog_dom_sf"/>
</dbReference>
<dbReference type="InterPro" id="IPR045023">
    <property type="entry name" value="FATA/B"/>
</dbReference>
<evidence type="ECO:0000256" key="7">
    <source>
        <dbReference type="ARBA" id="ARBA00023160"/>
    </source>
</evidence>
<name>A0A429ZLM8_9ENTE</name>
<dbReference type="PANTHER" id="PTHR31727">
    <property type="entry name" value="OLEOYL-ACYL CARRIER PROTEIN THIOESTERASE 1, CHLOROPLASTIC"/>
    <property type="match status" value="1"/>
</dbReference>